<dbReference type="OMA" id="YFRTIWL"/>
<comment type="caution">
    <text evidence="5">The sequence shown here is derived from an EMBL/GenBank/DDBJ whole genome shotgun (WGS) entry which is preliminary data.</text>
</comment>
<dbReference type="EMBL" id="JAGTXO010000057">
    <property type="protein sequence ID" value="KAG8458118.1"/>
    <property type="molecule type" value="Genomic_DNA"/>
</dbReference>
<dbReference type="OrthoDB" id="422574at2759"/>
<reference evidence="5" key="1">
    <citation type="submission" date="2021-05" db="EMBL/GenBank/DDBJ databases">
        <title>The genome of the haptophyte Pavlova lutheri (Diacronema luteri, Pavlovales) - a model for lipid biosynthesis in eukaryotic algae.</title>
        <authorList>
            <person name="Hulatt C.J."/>
            <person name="Posewitz M.C."/>
        </authorList>
    </citation>
    <scope>NUCLEOTIDE SEQUENCE</scope>
    <source>
        <strain evidence="5">NIVA-4/92</strain>
    </source>
</reference>
<keyword evidence="6" id="KW-1185">Reference proteome</keyword>
<keyword evidence="2" id="KW-0963">Cytoplasm</keyword>
<evidence type="ECO:0008006" key="7">
    <source>
        <dbReference type="Google" id="ProtNLM"/>
    </source>
</evidence>
<evidence type="ECO:0000256" key="1">
    <source>
        <dbReference type="ARBA" id="ARBA00004496"/>
    </source>
</evidence>
<dbReference type="PANTHER" id="PTHR43917:SF8">
    <property type="entry name" value="GH16740P-RELATED"/>
    <property type="match status" value="1"/>
</dbReference>
<dbReference type="Pfam" id="PF00043">
    <property type="entry name" value="GST_C"/>
    <property type="match status" value="1"/>
</dbReference>
<dbReference type="AlphaFoldDB" id="A0A8J5X326"/>
<feature type="domain" description="GST C-terminal" evidence="4">
    <location>
        <begin position="119"/>
        <end position="249"/>
    </location>
</feature>
<dbReference type="Proteomes" id="UP000751190">
    <property type="component" value="Unassembled WGS sequence"/>
</dbReference>
<gene>
    <name evidence="5" type="ORF">KFE25_012778</name>
</gene>
<dbReference type="Gene3D" id="3.40.30.10">
    <property type="entry name" value="Glutaredoxin"/>
    <property type="match status" value="1"/>
</dbReference>
<dbReference type="InterPro" id="IPR004046">
    <property type="entry name" value="GST_C"/>
</dbReference>
<dbReference type="InterPro" id="IPR051369">
    <property type="entry name" value="GST_Theta"/>
</dbReference>
<sequence length="252" mass="27941">MEPAIRAAAAAGFVGVATAVVLRLLRPPERCVLYYHPISQPGRACLSLLRAARVSPARVALKTVSFEAGEHKSAAFLAINAHGTVPALSEGTFGMGESHAIMRFLCARLRLPDHWYPREPRARARVDEYLDWHHRHTRDGVPFFFHKFMARRFGMAPDTLRLAEGRAKYEAAARQIEACFLSRGAWLGGEQISIADLACYAELGPMQWDDELGPVLDSLPNLSRWLRAIAAQPWHAEVMAEVAQLVQRGGAH</sequence>
<dbReference type="InterPro" id="IPR036282">
    <property type="entry name" value="Glutathione-S-Trfase_C_sf"/>
</dbReference>
<accession>A0A8J5X326</accession>
<dbReference type="InterPro" id="IPR004045">
    <property type="entry name" value="Glutathione_S-Trfase_N"/>
</dbReference>
<evidence type="ECO:0000259" key="4">
    <source>
        <dbReference type="PROSITE" id="PS50405"/>
    </source>
</evidence>
<comment type="subcellular location">
    <subcellularLocation>
        <location evidence="1">Cytoplasm</location>
    </subcellularLocation>
</comment>
<dbReference type="InterPro" id="IPR010987">
    <property type="entry name" value="Glutathione-S-Trfase_C-like"/>
</dbReference>
<evidence type="ECO:0000313" key="5">
    <source>
        <dbReference type="EMBL" id="KAG8458118.1"/>
    </source>
</evidence>
<dbReference type="SUPFAM" id="SSF52833">
    <property type="entry name" value="Thioredoxin-like"/>
    <property type="match status" value="1"/>
</dbReference>
<dbReference type="SFLD" id="SFLDS00019">
    <property type="entry name" value="Glutathione_Transferase_(cytos"/>
    <property type="match status" value="1"/>
</dbReference>
<proteinExistence type="predicted"/>
<dbReference type="SFLD" id="SFLDG00358">
    <property type="entry name" value="Main_(cytGST)"/>
    <property type="match status" value="1"/>
</dbReference>
<dbReference type="PANTHER" id="PTHR43917">
    <property type="match status" value="1"/>
</dbReference>
<dbReference type="Pfam" id="PF13409">
    <property type="entry name" value="GST_N_2"/>
    <property type="match status" value="1"/>
</dbReference>
<dbReference type="GO" id="GO:0005737">
    <property type="term" value="C:cytoplasm"/>
    <property type="evidence" value="ECO:0007669"/>
    <property type="project" value="UniProtKB-SubCell"/>
</dbReference>
<dbReference type="PROSITE" id="PS50404">
    <property type="entry name" value="GST_NTER"/>
    <property type="match status" value="1"/>
</dbReference>
<evidence type="ECO:0000256" key="2">
    <source>
        <dbReference type="ARBA" id="ARBA00022490"/>
    </source>
</evidence>
<evidence type="ECO:0000313" key="6">
    <source>
        <dbReference type="Proteomes" id="UP000751190"/>
    </source>
</evidence>
<dbReference type="SUPFAM" id="SSF47616">
    <property type="entry name" value="GST C-terminal domain-like"/>
    <property type="match status" value="1"/>
</dbReference>
<dbReference type="PROSITE" id="PS50405">
    <property type="entry name" value="GST_CTER"/>
    <property type="match status" value="1"/>
</dbReference>
<dbReference type="InterPro" id="IPR040079">
    <property type="entry name" value="Glutathione_S-Trfase"/>
</dbReference>
<dbReference type="InterPro" id="IPR036249">
    <property type="entry name" value="Thioredoxin-like_sf"/>
</dbReference>
<name>A0A8J5X326_DIALT</name>
<organism evidence="5 6">
    <name type="scientific">Diacronema lutheri</name>
    <name type="common">Unicellular marine alga</name>
    <name type="synonym">Monochrysis lutheri</name>
    <dbReference type="NCBI Taxonomy" id="2081491"/>
    <lineage>
        <taxon>Eukaryota</taxon>
        <taxon>Haptista</taxon>
        <taxon>Haptophyta</taxon>
        <taxon>Pavlovophyceae</taxon>
        <taxon>Pavlovales</taxon>
        <taxon>Pavlovaceae</taxon>
        <taxon>Diacronema</taxon>
    </lineage>
</organism>
<protein>
    <recommendedName>
        <fullName evidence="7">Glutathione transferase</fullName>
    </recommendedName>
</protein>
<feature type="domain" description="GST N-terminal" evidence="3">
    <location>
        <begin position="29"/>
        <end position="113"/>
    </location>
</feature>
<dbReference type="Gene3D" id="1.20.1050.10">
    <property type="match status" value="1"/>
</dbReference>
<evidence type="ECO:0000259" key="3">
    <source>
        <dbReference type="PROSITE" id="PS50404"/>
    </source>
</evidence>